<keyword evidence="7" id="KW-0677">Repeat</keyword>
<evidence type="ECO:0000256" key="2">
    <source>
        <dbReference type="ARBA" id="ARBA00019594"/>
    </source>
</evidence>
<keyword evidence="5" id="KW-0479">Metal-binding</keyword>
<dbReference type="PROSITE" id="PS51019">
    <property type="entry name" value="REELIN"/>
    <property type="match status" value="1"/>
</dbReference>
<dbReference type="InterPro" id="IPR036880">
    <property type="entry name" value="Kunitz_BPTI_sf"/>
</dbReference>
<feature type="domain" description="Reelin" evidence="14">
    <location>
        <begin position="3"/>
        <end position="175"/>
    </location>
</feature>
<evidence type="ECO:0000313" key="16">
    <source>
        <dbReference type="EMBL" id="KAL3267359.1"/>
    </source>
</evidence>
<comment type="subcellular location">
    <subcellularLocation>
        <location evidence="1">Secreted</location>
        <location evidence="1">Extracellular space</location>
        <location evidence="1">Extracellular matrix</location>
    </subcellularLocation>
</comment>
<dbReference type="PROSITE" id="PS00280">
    <property type="entry name" value="BPTI_KUNITZ_1"/>
    <property type="match status" value="1"/>
</dbReference>
<evidence type="ECO:0000256" key="10">
    <source>
        <dbReference type="ARBA" id="ARBA00023180"/>
    </source>
</evidence>
<dbReference type="FunFam" id="2.60.40.2130:FF:000002">
    <property type="entry name" value="Putative Spondin-1"/>
    <property type="match status" value="1"/>
</dbReference>
<dbReference type="Gene3D" id="2.20.100.10">
    <property type="entry name" value="Thrombospondin type-1 (TSP1) repeat"/>
    <property type="match status" value="4"/>
</dbReference>
<feature type="domain" description="BPTI/Kunitz inhibitor" evidence="13">
    <location>
        <begin position="624"/>
        <end position="674"/>
    </location>
</feature>
<feature type="domain" description="Spondin" evidence="15">
    <location>
        <begin position="173"/>
        <end position="363"/>
    </location>
</feature>
<feature type="chain" id="PRO_5044854651" description="Spondin-1" evidence="12">
    <location>
        <begin position="21"/>
        <end position="777"/>
    </location>
</feature>
<dbReference type="PROSITE" id="PS50092">
    <property type="entry name" value="TSP1"/>
    <property type="match status" value="4"/>
</dbReference>
<evidence type="ECO:0000259" key="15">
    <source>
        <dbReference type="PROSITE" id="PS51020"/>
    </source>
</evidence>
<keyword evidence="4" id="KW-0272">Extracellular matrix</keyword>
<keyword evidence="6 12" id="KW-0732">Signal</keyword>
<dbReference type="GO" id="GO:0007155">
    <property type="term" value="P:cell adhesion"/>
    <property type="evidence" value="ECO:0007669"/>
    <property type="project" value="UniProtKB-KW"/>
</dbReference>
<keyword evidence="17" id="KW-1185">Reference proteome</keyword>
<evidence type="ECO:0000256" key="12">
    <source>
        <dbReference type="SAM" id="SignalP"/>
    </source>
</evidence>
<evidence type="ECO:0000313" key="17">
    <source>
        <dbReference type="Proteomes" id="UP001516400"/>
    </source>
</evidence>
<dbReference type="InterPro" id="IPR000884">
    <property type="entry name" value="TSP1_rpt"/>
</dbReference>
<dbReference type="InterPro" id="IPR038678">
    <property type="entry name" value="Spondin_N_sf"/>
</dbReference>
<evidence type="ECO:0000256" key="4">
    <source>
        <dbReference type="ARBA" id="ARBA00022530"/>
    </source>
</evidence>
<dbReference type="Pfam" id="PF00014">
    <property type="entry name" value="Kunitz_BPTI"/>
    <property type="match status" value="1"/>
</dbReference>
<protein>
    <recommendedName>
        <fullName evidence="2">Spondin-1</fullName>
    </recommendedName>
    <alternativeName>
        <fullName evidence="11">F-spondin</fullName>
    </alternativeName>
</protein>
<evidence type="ECO:0000256" key="5">
    <source>
        <dbReference type="ARBA" id="ARBA00022723"/>
    </source>
</evidence>
<evidence type="ECO:0000256" key="6">
    <source>
        <dbReference type="ARBA" id="ARBA00022729"/>
    </source>
</evidence>
<evidence type="ECO:0000256" key="7">
    <source>
        <dbReference type="ARBA" id="ARBA00022737"/>
    </source>
</evidence>
<dbReference type="PRINTS" id="PR00759">
    <property type="entry name" value="BASICPTASE"/>
</dbReference>
<dbReference type="Pfam" id="PF00090">
    <property type="entry name" value="TSP_1"/>
    <property type="match status" value="3"/>
</dbReference>
<sequence>MKIKCLIIFLFSVSIDACRREPSIYHSKVDKSSGDNGVRIKITGNPERYIPGKVYTMNLMASDPLNSNQRFTKFILNAEASNDTGNFSPQKVGSFQLFRDSLATFNFECVNTLSELNDTAKSEVFFMWTAPPPGSGCVTFKAMVLRNPFNWFADEGGLSKTICELTERDKKADPDECCSCDEATYSLVFEGLWSNQTHPKDFPTLLWLTHFSDVIGASHERNFSFWGEGQIASEGFRSLAEWGSVRLMETELRAKSRYLRTIIKAAGLWYPNVNSKTSAKFKVDRRHNLISLASMLGPTPDWVVGINGLNLCLKNCTWQESIVMDLFPYDAGTDSGITYMSPNAETVPREKIYRITTTYPEDPRAPFYDPSKIEMPPLAKLYLKREQVSPRNCDENFLNAQLDESENTEDTSRVECAVTEYSNWSNCSVSCGKGLRMRTREYRMPQKAIMFNCNRQLVSKEMCVAEIPECPNGDNKEENLSIEEPLPEDDSGICATSPWGPWSSCSVTCGIGFKMKNKHFLDRMGHKKCTHIVTVQKEKCMMPACVGKAMETDTRDSMCPTTEWSTWSPCSTSCGKGVRFRTRLLLVDPSLQQKCSARVEMMQKSPCMDAPNCNLDVETAKLVCIQKKELGECLGHFNRWYFDNEQQKCLPFVYTGCRGNRNNFLTAEDCNQSCGIMKVIDGQPANTTYAIINYFQTVSKNYSPATPLVSRKIDCIVSRFSNWSPCSTTCGSGITESVRTIKVRPQNGGKECPSRLVRRRKCIGPPCPIPGNEDYIN</sequence>
<name>A0ABD2MLZ4_9CUCU</name>
<dbReference type="InterPro" id="IPR036383">
    <property type="entry name" value="TSP1_rpt_sf"/>
</dbReference>
<evidence type="ECO:0000256" key="3">
    <source>
        <dbReference type="ARBA" id="ARBA00022525"/>
    </source>
</evidence>
<dbReference type="Gene3D" id="4.10.410.10">
    <property type="entry name" value="Pancreatic trypsin inhibitor Kunitz domain"/>
    <property type="match status" value="1"/>
</dbReference>
<dbReference type="CDD" id="cd08544">
    <property type="entry name" value="Reeler"/>
    <property type="match status" value="1"/>
</dbReference>
<dbReference type="PANTHER" id="PTHR11311:SF23">
    <property type="entry name" value="SPONDIN-1"/>
    <property type="match status" value="1"/>
</dbReference>
<gene>
    <name evidence="16" type="ORF">HHI36_011490</name>
</gene>
<evidence type="ECO:0000256" key="11">
    <source>
        <dbReference type="ARBA" id="ARBA00030964"/>
    </source>
</evidence>
<comment type="caution">
    <text evidence="16">The sequence shown here is derived from an EMBL/GenBank/DDBJ whole genome shotgun (WGS) entry which is preliminary data.</text>
</comment>
<feature type="signal peptide" evidence="12">
    <location>
        <begin position="1"/>
        <end position="20"/>
    </location>
</feature>
<dbReference type="Gene3D" id="2.60.40.4060">
    <property type="entry name" value="Reeler domain"/>
    <property type="match status" value="1"/>
</dbReference>
<dbReference type="InterPro" id="IPR042307">
    <property type="entry name" value="Reeler_sf"/>
</dbReference>
<dbReference type="InterPro" id="IPR020901">
    <property type="entry name" value="Prtase_inh_Kunz-CS"/>
</dbReference>
<dbReference type="InterPro" id="IPR002223">
    <property type="entry name" value="Kunitz_BPTI"/>
</dbReference>
<evidence type="ECO:0000256" key="1">
    <source>
        <dbReference type="ARBA" id="ARBA00004498"/>
    </source>
</evidence>
<dbReference type="PANTHER" id="PTHR11311">
    <property type="entry name" value="SPONDIN"/>
    <property type="match status" value="1"/>
</dbReference>
<organism evidence="16 17">
    <name type="scientific">Cryptolaemus montrouzieri</name>
    <dbReference type="NCBI Taxonomy" id="559131"/>
    <lineage>
        <taxon>Eukaryota</taxon>
        <taxon>Metazoa</taxon>
        <taxon>Ecdysozoa</taxon>
        <taxon>Arthropoda</taxon>
        <taxon>Hexapoda</taxon>
        <taxon>Insecta</taxon>
        <taxon>Pterygota</taxon>
        <taxon>Neoptera</taxon>
        <taxon>Endopterygota</taxon>
        <taxon>Coleoptera</taxon>
        <taxon>Polyphaga</taxon>
        <taxon>Cucujiformia</taxon>
        <taxon>Coccinelloidea</taxon>
        <taxon>Coccinellidae</taxon>
        <taxon>Scymninae</taxon>
        <taxon>Scymnini</taxon>
        <taxon>Cryptolaemus</taxon>
    </lineage>
</organism>
<dbReference type="Pfam" id="PF19028">
    <property type="entry name" value="TSP1_spondin"/>
    <property type="match status" value="1"/>
</dbReference>
<evidence type="ECO:0000259" key="14">
    <source>
        <dbReference type="PROSITE" id="PS51019"/>
    </source>
</evidence>
<dbReference type="Pfam" id="PF06468">
    <property type="entry name" value="Spond_N"/>
    <property type="match status" value="1"/>
</dbReference>
<proteinExistence type="predicted"/>
<dbReference type="InterPro" id="IPR051418">
    <property type="entry name" value="Spondin/Thrombospondin_T1"/>
</dbReference>
<dbReference type="SMART" id="SM00209">
    <property type="entry name" value="TSP1"/>
    <property type="match status" value="4"/>
</dbReference>
<reference evidence="16 17" key="1">
    <citation type="journal article" date="2021" name="BMC Biol.">
        <title>Horizontally acquired antibacterial genes associated with adaptive radiation of ladybird beetles.</title>
        <authorList>
            <person name="Li H.S."/>
            <person name="Tang X.F."/>
            <person name="Huang Y.H."/>
            <person name="Xu Z.Y."/>
            <person name="Chen M.L."/>
            <person name="Du X.Y."/>
            <person name="Qiu B.Y."/>
            <person name="Chen P.T."/>
            <person name="Zhang W."/>
            <person name="Slipinski A."/>
            <person name="Escalona H.E."/>
            <person name="Waterhouse R.M."/>
            <person name="Zwick A."/>
            <person name="Pang H."/>
        </authorList>
    </citation>
    <scope>NUCLEOTIDE SEQUENCE [LARGE SCALE GENOMIC DNA]</scope>
    <source>
        <strain evidence="16">SYSU2018</strain>
    </source>
</reference>
<accession>A0ABD2MLZ4</accession>
<evidence type="ECO:0000256" key="9">
    <source>
        <dbReference type="ARBA" id="ARBA00023157"/>
    </source>
</evidence>
<keyword evidence="10" id="KW-0325">Glycoprotein</keyword>
<dbReference type="SUPFAM" id="SSF57362">
    <property type="entry name" value="BPTI-like"/>
    <property type="match status" value="1"/>
</dbReference>
<keyword evidence="3" id="KW-0964">Secreted</keyword>
<keyword evidence="9" id="KW-1015">Disulfide bond</keyword>
<evidence type="ECO:0000256" key="8">
    <source>
        <dbReference type="ARBA" id="ARBA00022889"/>
    </source>
</evidence>
<dbReference type="InterPro" id="IPR009465">
    <property type="entry name" value="Spondin_N"/>
</dbReference>
<dbReference type="Gene3D" id="2.60.40.2130">
    <property type="entry name" value="F-spondin domain"/>
    <property type="match status" value="1"/>
</dbReference>
<dbReference type="InterPro" id="IPR044004">
    <property type="entry name" value="TSP1_spondin_dom"/>
</dbReference>
<dbReference type="Proteomes" id="UP001516400">
    <property type="component" value="Unassembled WGS sequence"/>
</dbReference>
<dbReference type="SUPFAM" id="SSF82895">
    <property type="entry name" value="TSP-1 type 1 repeat"/>
    <property type="match status" value="4"/>
</dbReference>
<keyword evidence="8" id="KW-0130">Cell adhesion</keyword>
<dbReference type="PROSITE" id="PS51020">
    <property type="entry name" value="SPONDIN"/>
    <property type="match status" value="1"/>
</dbReference>
<evidence type="ECO:0000259" key="13">
    <source>
        <dbReference type="PROSITE" id="PS50279"/>
    </source>
</evidence>
<dbReference type="Pfam" id="PF02014">
    <property type="entry name" value="Reeler"/>
    <property type="match status" value="1"/>
</dbReference>
<dbReference type="AlphaFoldDB" id="A0ABD2MLZ4"/>
<dbReference type="EMBL" id="JABFTP020000001">
    <property type="protein sequence ID" value="KAL3267359.1"/>
    <property type="molecule type" value="Genomic_DNA"/>
</dbReference>
<dbReference type="CDD" id="cd00109">
    <property type="entry name" value="Kunitz-type"/>
    <property type="match status" value="1"/>
</dbReference>
<dbReference type="InterPro" id="IPR002861">
    <property type="entry name" value="Reeler_dom"/>
</dbReference>
<dbReference type="SMART" id="SM00131">
    <property type="entry name" value="KU"/>
    <property type="match status" value="1"/>
</dbReference>
<dbReference type="PROSITE" id="PS50279">
    <property type="entry name" value="BPTI_KUNITZ_2"/>
    <property type="match status" value="1"/>
</dbReference>
<dbReference type="GO" id="GO:0046872">
    <property type="term" value="F:metal ion binding"/>
    <property type="evidence" value="ECO:0007669"/>
    <property type="project" value="UniProtKB-KW"/>
</dbReference>
<dbReference type="NCBIfam" id="NF038123">
    <property type="entry name" value="NF038123_dom"/>
    <property type="match status" value="1"/>
</dbReference>